<protein>
    <submittedName>
        <fullName evidence="6">Methyltransferase</fullName>
    </submittedName>
</protein>
<name>A0A7G9SEU3_9SPHN</name>
<dbReference type="RefSeq" id="WP_187536960.1">
    <property type="nucleotide sequence ID" value="NZ_BAABJT010000001.1"/>
</dbReference>
<dbReference type="Proteomes" id="UP000515971">
    <property type="component" value="Chromosome"/>
</dbReference>
<dbReference type="EMBL" id="CP060718">
    <property type="protein sequence ID" value="QNN66368.1"/>
    <property type="molecule type" value="Genomic_DNA"/>
</dbReference>
<dbReference type="SUPFAM" id="SSF53335">
    <property type="entry name" value="S-adenosyl-L-methionine-dependent methyltransferases"/>
    <property type="match status" value="1"/>
</dbReference>
<dbReference type="GO" id="GO:0042054">
    <property type="term" value="F:histone methyltransferase activity"/>
    <property type="evidence" value="ECO:0007669"/>
    <property type="project" value="TreeGrafter"/>
</dbReference>
<evidence type="ECO:0000313" key="7">
    <source>
        <dbReference type="Proteomes" id="UP000515971"/>
    </source>
</evidence>
<keyword evidence="2 6" id="KW-0808">Transferase</keyword>
<dbReference type="Gene3D" id="3.40.50.150">
    <property type="entry name" value="Vaccinia Virus protein VP39"/>
    <property type="match status" value="1"/>
</dbReference>
<evidence type="ECO:0000259" key="4">
    <source>
        <dbReference type="Pfam" id="PF05175"/>
    </source>
</evidence>
<dbReference type="Pfam" id="PF05175">
    <property type="entry name" value="MTS"/>
    <property type="match status" value="1"/>
</dbReference>
<dbReference type="InterPro" id="IPR025799">
    <property type="entry name" value="Arg_MeTrfase"/>
</dbReference>
<dbReference type="Pfam" id="PF22528">
    <property type="entry name" value="PRMT_C"/>
    <property type="match status" value="1"/>
</dbReference>
<keyword evidence="1 6" id="KW-0489">Methyltransferase</keyword>
<evidence type="ECO:0000256" key="2">
    <source>
        <dbReference type="ARBA" id="ARBA00022679"/>
    </source>
</evidence>
<gene>
    <name evidence="6" type="ORF">H9L13_06425</name>
</gene>
<dbReference type="InterPro" id="IPR029063">
    <property type="entry name" value="SAM-dependent_MTases_sf"/>
</dbReference>
<dbReference type="CDD" id="cd02440">
    <property type="entry name" value="AdoMet_MTases"/>
    <property type="match status" value="1"/>
</dbReference>
<sequence>MLLDEHLEYLSDEVRLQLFCKAIAETVRPGDRVLDLGCGVGILGLLCLKAGAGHVWGIDQTDAIELARETMTRLGLSDRYTCVRERSFRATIPEQVDLIVCDHVGHFGVDYGILDTLGDARRRFLKPGGNILPEGLQLFLAAANAPQCRTKAEEWGQPNIPAEYRWLREHGVNMKHPRTFCADDILSEAAQVGRLDLYQDNSEQLTLEATLRAKRDGVIDGLVSWFECTLSATVSMSNSPFDGNAIKRDQAFLPFERPVAVQAGDALEASVVFRPDTNLLAWTIRLPRTGERHRQSTWHSMIIGPGTLPATRPKVAELSPVGAFRKALLQYVDGVRTTDQIVEDLVRTHPDLFASRDEIRRLAELELSRNIKG</sequence>
<dbReference type="InterPro" id="IPR055135">
    <property type="entry name" value="PRMT_dom"/>
</dbReference>
<dbReference type="PANTHER" id="PTHR11006:SF53">
    <property type="entry name" value="PROTEIN ARGININE N-METHYLTRANSFERASE 3"/>
    <property type="match status" value="1"/>
</dbReference>
<organism evidence="6 7">
    <name type="scientific">Sphingomonas lutea</name>
    <dbReference type="NCBI Taxonomy" id="1045317"/>
    <lineage>
        <taxon>Bacteria</taxon>
        <taxon>Pseudomonadati</taxon>
        <taxon>Pseudomonadota</taxon>
        <taxon>Alphaproteobacteria</taxon>
        <taxon>Sphingomonadales</taxon>
        <taxon>Sphingomonadaceae</taxon>
        <taxon>Sphingomonas</taxon>
    </lineage>
</organism>
<keyword evidence="7" id="KW-1185">Reference proteome</keyword>
<evidence type="ECO:0000256" key="3">
    <source>
        <dbReference type="ARBA" id="ARBA00022691"/>
    </source>
</evidence>
<evidence type="ECO:0000256" key="1">
    <source>
        <dbReference type="ARBA" id="ARBA00022603"/>
    </source>
</evidence>
<dbReference type="InterPro" id="IPR007848">
    <property type="entry name" value="Small_mtfrase_dom"/>
</dbReference>
<evidence type="ECO:0000259" key="5">
    <source>
        <dbReference type="Pfam" id="PF22528"/>
    </source>
</evidence>
<feature type="domain" description="Protein arginine N-methyltransferase" evidence="5">
    <location>
        <begin position="179"/>
        <end position="277"/>
    </location>
</feature>
<dbReference type="GO" id="GO:0032259">
    <property type="term" value="P:methylation"/>
    <property type="evidence" value="ECO:0007669"/>
    <property type="project" value="UniProtKB-KW"/>
</dbReference>
<dbReference type="Gene3D" id="2.70.160.11">
    <property type="entry name" value="Hnrnp arginine n-methyltransferase1"/>
    <property type="match status" value="1"/>
</dbReference>
<dbReference type="AlphaFoldDB" id="A0A7G9SEU3"/>
<keyword evidence="3" id="KW-0949">S-adenosyl-L-methionine</keyword>
<dbReference type="GO" id="GO:0016274">
    <property type="term" value="F:protein-arginine N-methyltransferase activity"/>
    <property type="evidence" value="ECO:0007669"/>
    <property type="project" value="InterPro"/>
</dbReference>
<dbReference type="PANTHER" id="PTHR11006">
    <property type="entry name" value="PROTEIN ARGININE N-METHYLTRANSFERASE"/>
    <property type="match status" value="1"/>
</dbReference>
<proteinExistence type="predicted"/>
<accession>A0A7G9SEU3</accession>
<dbReference type="KEGG" id="slut:H9L13_06425"/>
<reference evidence="6 7" key="1">
    <citation type="submission" date="2020-08" db="EMBL/GenBank/DDBJ databases">
        <title>Genome sequence of Sphingomonas lutea KCTC 23642T.</title>
        <authorList>
            <person name="Hyun D.-W."/>
            <person name="Bae J.-W."/>
        </authorList>
    </citation>
    <scope>NUCLEOTIDE SEQUENCE [LARGE SCALE GENOMIC DNA]</scope>
    <source>
        <strain evidence="6 7">KCTC 23642</strain>
    </source>
</reference>
<feature type="domain" description="Methyltransferase small" evidence="4">
    <location>
        <begin position="21"/>
        <end position="131"/>
    </location>
</feature>
<evidence type="ECO:0000313" key="6">
    <source>
        <dbReference type="EMBL" id="QNN66368.1"/>
    </source>
</evidence>